<protein>
    <recommendedName>
        <fullName evidence="6">OmpA-like domain-containing protein</fullName>
    </recommendedName>
</protein>
<gene>
    <name evidence="7" type="ORF">Aco03nite_060990</name>
</gene>
<organism evidence="7 8">
    <name type="scientific">Actinoplanes couchii</name>
    <dbReference type="NCBI Taxonomy" id="403638"/>
    <lineage>
        <taxon>Bacteria</taxon>
        <taxon>Bacillati</taxon>
        <taxon>Actinomycetota</taxon>
        <taxon>Actinomycetes</taxon>
        <taxon>Micromonosporales</taxon>
        <taxon>Micromonosporaceae</taxon>
        <taxon>Actinoplanes</taxon>
    </lineage>
</organism>
<evidence type="ECO:0000313" key="7">
    <source>
        <dbReference type="EMBL" id="GID57695.1"/>
    </source>
</evidence>
<feature type="region of interest" description="Disordered" evidence="5">
    <location>
        <begin position="284"/>
        <end position="309"/>
    </location>
</feature>
<comment type="caution">
    <text evidence="7">The sequence shown here is derived from an EMBL/GenBank/DDBJ whole genome shotgun (WGS) entry which is preliminary data.</text>
</comment>
<dbReference type="InterPro" id="IPR036737">
    <property type="entry name" value="OmpA-like_sf"/>
</dbReference>
<feature type="compositionally biased region" description="Basic and acidic residues" evidence="5">
    <location>
        <begin position="294"/>
        <end position="309"/>
    </location>
</feature>
<dbReference type="InterPro" id="IPR050330">
    <property type="entry name" value="Bact_OuterMem_StrucFunc"/>
</dbReference>
<evidence type="ECO:0000256" key="4">
    <source>
        <dbReference type="PROSITE-ProRule" id="PRU00473"/>
    </source>
</evidence>
<feature type="domain" description="OmpA-like" evidence="6">
    <location>
        <begin position="194"/>
        <end position="309"/>
    </location>
</feature>
<accession>A0ABQ3XGR8</accession>
<dbReference type="EMBL" id="BOMG01000076">
    <property type="protein sequence ID" value="GID57695.1"/>
    <property type="molecule type" value="Genomic_DNA"/>
</dbReference>
<dbReference type="PANTHER" id="PTHR30329:SF21">
    <property type="entry name" value="LIPOPROTEIN YIAD-RELATED"/>
    <property type="match status" value="1"/>
</dbReference>
<feature type="region of interest" description="Disordered" evidence="5">
    <location>
        <begin position="84"/>
        <end position="174"/>
    </location>
</feature>
<proteinExistence type="predicted"/>
<evidence type="ECO:0000259" key="6">
    <source>
        <dbReference type="PROSITE" id="PS51123"/>
    </source>
</evidence>
<sequence>MLAAVLGLAAIIAGQLGPNRYRLEDDLAQRATTALAQAGQPQASVSFAGQDGLVTAGSQADADRARAVVAAVPGVRTVETRVITPGRATPATAPEQGTSVAAPGQTATGTEPGQTPAGTTPGQTAAGTAPEQVPSGTLPGQTAAGTAPGQIPAGSVPGQSGSADQAADAERRERLAAAAEAARARLAVRQKALAVQQQLNDLEALTFETDGARLTSASRAGLREVAALLAANPEMGLRVGGHTDSRGPAATNLALSRERADAVKDALVEYGVAADRLTAKGYGEAQPAVPNDTAGHRAENRRVELSVYS</sequence>
<evidence type="ECO:0000256" key="5">
    <source>
        <dbReference type="SAM" id="MobiDB-lite"/>
    </source>
</evidence>
<dbReference type="PROSITE" id="PS51123">
    <property type="entry name" value="OMPA_2"/>
    <property type="match status" value="1"/>
</dbReference>
<keyword evidence="3" id="KW-0998">Cell outer membrane</keyword>
<dbReference type="Pfam" id="PF00691">
    <property type="entry name" value="OmpA"/>
    <property type="match status" value="1"/>
</dbReference>
<dbReference type="SUPFAM" id="SSF103088">
    <property type="entry name" value="OmpA-like"/>
    <property type="match status" value="1"/>
</dbReference>
<dbReference type="InterPro" id="IPR006665">
    <property type="entry name" value="OmpA-like"/>
</dbReference>
<evidence type="ECO:0000256" key="2">
    <source>
        <dbReference type="ARBA" id="ARBA00023136"/>
    </source>
</evidence>
<comment type="subcellular location">
    <subcellularLocation>
        <location evidence="1">Cell outer membrane</location>
    </subcellularLocation>
</comment>
<evidence type="ECO:0000256" key="3">
    <source>
        <dbReference type="ARBA" id="ARBA00023237"/>
    </source>
</evidence>
<evidence type="ECO:0000313" key="8">
    <source>
        <dbReference type="Proteomes" id="UP000612282"/>
    </source>
</evidence>
<feature type="compositionally biased region" description="Low complexity" evidence="5">
    <location>
        <begin position="101"/>
        <end position="131"/>
    </location>
</feature>
<name>A0ABQ3XGR8_9ACTN</name>
<keyword evidence="8" id="KW-1185">Reference proteome</keyword>
<feature type="compositionally biased region" description="Polar residues" evidence="5">
    <location>
        <begin position="134"/>
        <end position="144"/>
    </location>
</feature>
<dbReference type="Proteomes" id="UP000612282">
    <property type="component" value="Unassembled WGS sequence"/>
</dbReference>
<dbReference type="CDD" id="cd07185">
    <property type="entry name" value="OmpA_C-like"/>
    <property type="match status" value="1"/>
</dbReference>
<dbReference type="PRINTS" id="PR01021">
    <property type="entry name" value="OMPADOMAIN"/>
</dbReference>
<evidence type="ECO:0000256" key="1">
    <source>
        <dbReference type="ARBA" id="ARBA00004442"/>
    </source>
</evidence>
<dbReference type="InterPro" id="IPR006664">
    <property type="entry name" value="OMP_bac"/>
</dbReference>
<reference evidence="7 8" key="1">
    <citation type="submission" date="2021-01" db="EMBL/GenBank/DDBJ databases">
        <title>Whole genome shotgun sequence of Actinoplanes couchii NBRC 106145.</title>
        <authorList>
            <person name="Komaki H."/>
            <person name="Tamura T."/>
        </authorList>
    </citation>
    <scope>NUCLEOTIDE SEQUENCE [LARGE SCALE GENOMIC DNA]</scope>
    <source>
        <strain evidence="7 8">NBRC 106145</strain>
    </source>
</reference>
<dbReference type="PANTHER" id="PTHR30329">
    <property type="entry name" value="STATOR ELEMENT OF FLAGELLAR MOTOR COMPLEX"/>
    <property type="match status" value="1"/>
</dbReference>
<keyword evidence="2 4" id="KW-0472">Membrane</keyword>
<dbReference type="Gene3D" id="3.30.1330.60">
    <property type="entry name" value="OmpA-like domain"/>
    <property type="match status" value="1"/>
</dbReference>